<dbReference type="OrthoDB" id="1751483at2759"/>
<organism evidence="1 2">
    <name type="scientific">Gossypium stocksii</name>
    <dbReference type="NCBI Taxonomy" id="47602"/>
    <lineage>
        <taxon>Eukaryota</taxon>
        <taxon>Viridiplantae</taxon>
        <taxon>Streptophyta</taxon>
        <taxon>Embryophyta</taxon>
        <taxon>Tracheophyta</taxon>
        <taxon>Spermatophyta</taxon>
        <taxon>Magnoliopsida</taxon>
        <taxon>eudicotyledons</taxon>
        <taxon>Gunneridae</taxon>
        <taxon>Pentapetalae</taxon>
        <taxon>rosids</taxon>
        <taxon>malvids</taxon>
        <taxon>Malvales</taxon>
        <taxon>Malvaceae</taxon>
        <taxon>Malvoideae</taxon>
        <taxon>Gossypium</taxon>
    </lineage>
</organism>
<dbReference type="EMBL" id="JAIQCV010000005">
    <property type="protein sequence ID" value="KAH1097303.1"/>
    <property type="molecule type" value="Genomic_DNA"/>
</dbReference>
<evidence type="ECO:0000313" key="2">
    <source>
        <dbReference type="Proteomes" id="UP000828251"/>
    </source>
</evidence>
<sequence length="63" mass="7260">MASEIGHPLSVTELKSTRLEWMRLCHKREKCITVSLKRGSLLDVGFEKLGHCVRENKIRVNPQ</sequence>
<keyword evidence="2" id="KW-1185">Reference proteome</keyword>
<evidence type="ECO:0000313" key="1">
    <source>
        <dbReference type="EMBL" id="KAH1097303.1"/>
    </source>
</evidence>
<name>A0A9D3VV55_9ROSI</name>
<protein>
    <submittedName>
        <fullName evidence="1">Uncharacterized protein</fullName>
    </submittedName>
</protein>
<gene>
    <name evidence="1" type="ORF">J1N35_014224</name>
</gene>
<accession>A0A9D3VV55</accession>
<proteinExistence type="predicted"/>
<reference evidence="1 2" key="1">
    <citation type="journal article" date="2021" name="Plant Biotechnol. J.">
        <title>Multi-omics assisted identification of the key and species-specific regulatory components of drought-tolerant mechanisms in Gossypium stocksii.</title>
        <authorList>
            <person name="Yu D."/>
            <person name="Ke L."/>
            <person name="Zhang D."/>
            <person name="Wu Y."/>
            <person name="Sun Y."/>
            <person name="Mei J."/>
            <person name="Sun J."/>
            <person name="Sun Y."/>
        </authorList>
    </citation>
    <scope>NUCLEOTIDE SEQUENCE [LARGE SCALE GENOMIC DNA]</scope>
    <source>
        <strain evidence="2">cv. E1</strain>
        <tissue evidence="1">Leaf</tissue>
    </source>
</reference>
<dbReference type="Proteomes" id="UP000828251">
    <property type="component" value="Unassembled WGS sequence"/>
</dbReference>
<comment type="caution">
    <text evidence="1">The sequence shown here is derived from an EMBL/GenBank/DDBJ whole genome shotgun (WGS) entry which is preliminary data.</text>
</comment>
<dbReference type="AlphaFoldDB" id="A0A9D3VV55"/>